<dbReference type="GO" id="GO:0006508">
    <property type="term" value="P:proteolysis"/>
    <property type="evidence" value="ECO:0007669"/>
    <property type="project" value="UniProtKB-KW"/>
</dbReference>
<dbReference type="GO" id="GO:0008955">
    <property type="term" value="F:peptidoglycan glycosyltransferase activity"/>
    <property type="evidence" value="ECO:0007669"/>
    <property type="project" value="UniProtKB-EC"/>
</dbReference>
<reference evidence="16" key="1">
    <citation type="submission" date="2023-07" db="EMBL/GenBank/DDBJ databases">
        <title>Genomic Encyclopedia of Type Strains, Phase IV (KMG-IV): sequencing the most valuable type-strain genomes for metagenomic binning, comparative biology and taxonomic classification.</title>
        <authorList>
            <person name="Goeker M."/>
        </authorList>
    </citation>
    <scope>NUCLEOTIDE SEQUENCE</scope>
    <source>
        <strain evidence="16">DSM 21202</strain>
    </source>
</reference>
<dbReference type="EC" id="2.4.99.28" evidence="10"/>
<evidence type="ECO:0000256" key="4">
    <source>
        <dbReference type="ARBA" id="ARBA00022645"/>
    </source>
</evidence>
<dbReference type="RefSeq" id="WP_306887004.1">
    <property type="nucleotide sequence ID" value="NZ_JAUSUL010000004.1"/>
</dbReference>
<keyword evidence="7 16" id="KW-0808">Transferase</keyword>
<dbReference type="EMBL" id="JAUSUL010000004">
    <property type="protein sequence ID" value="MDQ0317107.1"/>
    <property type="molecule type" value="Genomic_DNA"/>
</dbReference>
<evidence type="ECO:0000256" key="8">
    <source>
        <dbReference type="ARBA" id="ARBA00022801"/>
    </source>
</evidence>
<dbReference type="Gene3D" id="3.40.710.10">
    <property type="entry name" value="DD-peptidase/beta-lactamase superfamily"/>
    <property type="match status" value="1"/>
</dbReference>
<evidence type="ECO:0000256" key="10">
    <source>
        <dbReference type="ARBA" id="ARBA00044770"/>
    </source>
</evidence>
<evidence type="ECO:0000256" key="6">
    <source>
        <dbReference type="ARBA" id="ARBA00022676"/>
    </source>
</evidence>
<dbReference type="GO" id="GO:0030288">
    <property type="term" value="C:outer membrane-bounded periplasmic space"/>
    <property type="evidence" value="ECO:0007669"/>
    <property type="project" value="TreeGrafter"/>
</dbReference>
<evidence type="ECO:0000256" key="3">
    <source>
        <dbReference type="ARBA" id="ARBA00007739"/>
    </source>
</evidence>
<dbReference type="InterPro" id="IPR006311">
    <property type="entry name" value="TAT_signal"/>
</dbReference>
<keyword evidence="5" id="KW-0645">Protease</keyword>
<dbReference type="GO" id="GO:0009252">
    <property type="term" value="P:peptidoglycan biosynthetic process"/>
    <property type="evidence" value="ECO:0007669"/>
    <property type="project" value="InterPro"/>
</dbReference>
<keyword evidence="6 16" id="KW-0328">Glycosyltransferase</keyword>
<gene>
    <name evidence="16" type="ORF">J2S73_003584</name>
</gene>
<dbReference type="Pfam" id="PF00912">
    <property type="entry name" value="Transgly"/>
    <property type="match status" value="1"/>
</dbReference>
<dbReference type="Proteomes" id="UP001229244">
    <property type="component" value="Unassembled WGS sequence"/>
</dbReference>
<dbReference type="Pfam" id="PF06832">
    <property type="entry name" value="BiPBP_C"/>
    <property type="match status" value="1"/>
</dbReference>
<comment type="pathway">
    <text evidence="1">Cell wall biogenesis; peptidoglycan biosynthesis.</text>
</comment>
<keyword evidence="17" id="KW-1185">Reference proteome</keyword>
<name>A0AAE3VS02_9HYPH</name>
<comment type="similarity">
    <text evidence="2">In the C-terminal section; belongs to the transpeptidase family.</text>
</comment>
<dbReference type="GO" id="GO:0008658">
    <property type="term" value="F:penicillin binding"/>
    <property type="evidence" value="ECO:0007669"/>
    <property type="project" value="InterPro"/>
</dbReference>
<comment type="caution">
    <text evidence="16">The sequence shown here is derived from an EMBL/GenBank/DDBJ whole genome shotgun (WGS) entry which is preliminary data.</text>
</comment>
<evidence type="ECO:0000256" key="11">
    <source>
        <dbReference type="ARBA" id="ARBA00049902"/>
    </source>
</evidence>
<feature type="domain" description="Penicillin-binding C-terminal" evidence="15">
    <location>
        <begin position="621"/>
        <end position="703"/>
    </location>
</feature>
<dbReference type="Gene3D" id="1.10.3810.10">
    <property type="entry name" value="Biosynthetic peptidoglycan transglycosylase-like"/>
    <property type="match status" value="1"/>
</dbReference>
<evidence type="ECO:0000313" key="16">
    <source>
        <dbReference type="EMBL" id="MDQ0317107.1"/>
    </source>
</evidence>
<evidence type="ECO:0000313" key="17">
    <source>
        <dbReference type="Proteomes" id="UP001229244"/>
    </source>
</evidence>
<organism evidence="16 17">
    <name type="scientific">Amorphus orientalis</name>
    <dbReference type="NCBI Taxonomy" id="649198"/>
    <lineage>
        <taxon>Bacteria</taxon>
        <taxon>Pseudomonadati</taxon>
        <taxon>Pseudomonadota</taxon>
        <taxon>Alphaproteobacteria</taxon>
        <taxon>Hyphomicrobiales</taxon>
        <taxon>Amorphaceae</taxon>
        <taxon>Amorphus</taxon>
    </lineage>
</organism>
<evidence type="ECO:0000256" key="7">
    <source>
        <dbReference type="ARBA" id="ARBA00022679"/>
    </source>
</evidence>
<dbReference type="AlphaFoldDB" id="A0AAE3VS02"/>
<feature type="region of interest" description="Disordered" evidence="12">
    <location>
        <begin position="584"/>
        <end position="623"/>
    </location>
</feature>
<dbReference type="PANTHER" id="PTHR32282:SF15">
    <property type="entry name" value="PENICILLIN-BINDING PROTEIN 1C"/>
    <property type="match status" value="1"/>
</dbReference>
<keyword evidence="9" id="KW-0511">Multifunctional enzyme</keyword>
<dbReference type="InterPro" id="IPR001264">
    <property type="entry name" value="Glyco_trans_51"/>
</dbReference>
<comment type="similarity">
    <text evidence="3">In the N-terminal section; belongs to the glycosyltransferase 51 family.</text>
</comment>
<dbReference type="InterPro" id="IPR050396">
    <property type="entry name" value="Glycosyltr_51/Transpeptidase"/>
</dbReference>
<evidence type="ECO:0000259" key="15">
    <source>
        <dbReference type="Pfam" id="PF06832"/>
    </source>
</evidence>
<feature type="domain" description="Penicillin-binding protein transpeptidase" evidence="13">
    <location>
        <begin position="316"/>
        <end position="537"/>
    </location>
</feature>
<evidence type="ECO:0000256" key="12">
    <source>
        <dbReference type="SAM" id="MobiDB-lite"/>
    </source>
</evidence>
<keyword evidence="4" id="KW-0121">Carboxypeptidase</keyword>
<evidence type="ECO:0000259" key="14">
    <source>
        <dbReference type="Pfam" id="PF00912"/>
    </source>
</evidence>
<evidence type="ECO:0000256" key="9">
    <source>
        <dbReference type="ARBA" id="ARBA00023268"/>
    </source>
</evidence>
<dbReference type="InterPro" id="IPR001460">
    <property type="entry name" value="PCN-bd_Tpept"/>
</dbReference>
<dbReference type="SUPFAM" id="SSF53955">
    <property type="entry name" value="Lysozyme-like"/>
    <property type="match status" value="1"/>
</dbReference>
<dbReference type="InterPro" id="IPR036950">
    <property type="entry name" value="PBP_transglycosylase"/>
</dbReference>
<evidence type="ECO:0000256" key="5">
    <source>
        <dbReference type="ARBA" id="ARBA00022670"/>
    </source>
</evidence>
<dbReference type="InterPro" id="IPR009647">
    <property type="entry name" value="PBP_C"/>
</dbReference>
<evidence type="ECO:0000259" key="13">
    <source>
        <dbReference type="Pfam" id="PF00905"/>
    </source>
</evidence>
<evidence type="ECO:0000256" key="1">
    <source>
        <dbReference type="ARBA" id="ARBA00004752"/>
    </source>
</evidence>
<dbReference type="Pfam" id="PF00905">
    <property type="entry name" value="Transpeptidase"/>
    <property type="match status" value="1"/>
</dbReference>
<evidence type="ECO:0000256" key="2">
    <source>
        <dbReference type="ARBA" id="ARBA00007090"/>
    </source>
</evidence>
<dbReference type="NCBIfam" id="TIGR02073">
    <property type="entry name" value="PBP_1c"/>
    <property type="match status" value="1"/>
</dbReference>
<proteinExistence type="inferred from homology"/>
<protein>
    <recommendedName>
        <fullName evidence="10">peptidoglycan glycosyltransferase</fullName>
        <ecNumber evidence="10">2.4.99.28</ecNumber>
    </recommendedName>
</protein>
<sequence>MTSPPRPTGRRKWLRRFAIAGAAACVIVLGAGAVGLYELDRRHPPTLEPEGRPSVMVVDRDGALLRPFTTETGRWRLPVAVDEVDDRYLQLLMAYEDGRFRQHFGVDPRAMVRAAWQAVTSGEIVSGGSTLTMQTVRLLENRHERTLSRKLLEMARAVQLERRLTKDEILTRYLQLAPFGGNLEGVRAASLAYFGREPSRLTLGQAALLVALPQAPESRRPDRYPERARAARDRVLDRVAGEGAISQAEADAAKHERVPTARRPVPMHAPHLARRLVTADPASDIHRTTLDGRLQSELETLVRERVEQLGPYLSTAILVVDHHSGEIVAHVGSADFLSVPRQGHIDMTRAIRSPGSTLKPFIYGLAFEAGIAHPETLVEDRPTRFGDYRPENFDDEFHGTVTVREALSQSLNVPAVAVLDVVGANRLAIRLRDAGVPLKLPRIEAPSLAIGLGGVGLTLEGLTHLYTALARGGDPIALSASPEPGGAGDAKPLPGARLFDRSSAWQVANVLSDTPPPQNARGGSIAYKTGTSYGYRDAWSVGFDGRHVVAVWVGRPDSAPVPGLTGRTAAAPLLFDAFARISPARTPLPGPPRGTLRASTGELPEPLRRFRNPRAPDAEPGRAPLSIAYPPDGATISLAAPDGSRQPLSVKVDGAVSRLVWLVDGRPIRVAPHRRTASIPVERAGPVRITVLDTEGSSDSVSVRVE</sequence>
<dbReference type="PANTHER" id="PTHR32282">
    <property type="entry name" value="BINDING PROTEIN TRANSPEPTIDASE, PUTATIVE-RELATED"/>
    <property type="match status" value="1"/>
</dbReference>
<comment type="catalytic activity">
    <reaction evidence="11">
        <text>[GlcNAc-(1-&gt;4)-Mur2Ac(oyl-L-Ala-gamma-D-Glu-L-Lys-D-Ala-D-Ala)](n)-di-trans,octa-cis-undecaprenyl diphosphate + beta-D-GlcNAc-(1-&gt;4)-Mur2Ac(oyl-L-Ala-gamma-D-Glu-L-Lys-D-Ala-D-Ala)-di-trans,octa-cis-undecaprenyl diphosphate = [GlcNAc-(1-&gt;4)-Mur2Ac(oyl-L-Ala-gamma-D-Glu-L-Lys-D-Ala-D-Ala)](n+1)-di-trans,octa-cis-undecaprenyl diphosphate + di-trans,octa-cis-undecaprenyl diphosphate + H(+)</text>
        <dbReference type="Rhea" id="RHEA:23708"/>
        <dbReference type="Rhea" id="RHEA-COMP:9602"/>
        <dbReference type="Rhea" id="RHEA-COMP:9603"/>
        <dbReference type="ChEBI" id="CHEBI:15378"/>
        <dbReference type="ChEBI" id="CHEBI:58405"/>
        <dbReference type="ChEBI" id="CHEBI:60033"/>
        <dbReference type="ChEBI" id="CHEBI:78435"/>
        <dbReference type="EC" id="2.4.99.28"/>
    </reaction>
</comment>
<feature type="domain" description="Glycosyl transferase family 51" evidence="14">
    <location>
        <begin position="71"/>
        <end position="239"/>
    </location>
</feature>
<keyword evidence="8" id="KW-0378">Hydrolase</keyword>
<dbReference type="InterPro" id="IPR012338">
    <property type="entry name" value="Beta-lactam/transpept-like"/>
</dbReference>
<dbReference type="InterPro" id="IPR011815">
    <property type="entry name" value="PBP_1c"/>
</dbReference>
<dbReference type="InterPro" id="IPR023346">
    <property type="entry name" value="Lysozyme-like_dom_sf"/>
</dbReference>
<dbReference type="GO" id="GO:0004180">
    <property type="term" value="F:carboxypeptidase activity"/>
    <property type="evidence" value="ECO:0007669"/>
    <property type="project" value="UniProtKB-KW"/>
</dbReference>
<dbReference type="PROSITE" id="PS51318">
    <property type="entry name" value="TAT"/>
    <property type="match status" value="1"/>
</dbReference>
<dbReference type="SUPFAM" id="SSF56601">
    <property type="entry name" value="beta-lactamase/transpeptidase-like"/>
    <property type="match status" value="1"/>
</dbReference>
<accession>A0AAE3VS02</accession>